<feature type="transmembrane region" description="Helical" evidence="8">
    <location>
        <begin position="6"/>
        <end position="27"/>
    </location>
</feature>
<sequence length="225" mass="25316">MRLSGVFRFAVILLTVGVTWHFARTYLLRSWRTNSFRNIADREIKQASTKPSKNKCGNAKPCSKDHFAFKIVSGAASVVGPSMCLDDKLIMSNIKNNIGRGINIAFINGTNGEVLKTGFFDMYAGDVAELLEFVKPVQVGYMAMIATYDDPATKLNDEARKYFTDMGSAYANKLNFRDNWVFLGVVGMQIKSPFEKHIKNDGETNKYDGWPEVLEMEGCVPRKRE</sequence>
<dbReference type="KEGG" id="muo:115471983"/>
<dbReference type="InterPro" id="IPR039475">
    <property type="entry name" value="ILEI_FAM3C"/>
</dbReference>
<dbReference type="PROSITE" id="PS52031">
    <property type="entry name" value="GG_LECTIN"/>
    <property type="match status" value="1"/>
</dbReference>
<dbReference type="GO" id="GO:0005576">
    <property type="term" value="C:extracellular region"/>
    <property type="evidence" value="ECO:0007669"/>
    <property type="project" value="UniProtKB-SubCell"/>
</dbReference>
<evidence type="ECO:0000256" key="8">
    <source>
        <dbReference type="SAM" id="Phobius"/>
    </source>
</evidence>
<evidence type="ECO:0000313" key="10">
    <source>
        <dbReference type="Proteomes" id="UP000515156"/>
    </source>
</evidence>
<comment type="similarity">
    <text evidence="2">Belongs to the FAM3 family.</text>
</comment>
<dbReference type="CDD" id="cd13940">
    <property type="entry name" value="ILEI_FAM3C"/>
    <property type="match status" value="1"/>
</dbReference>
<keyword evidence="3" id="KW-0964">Secreted</keyword>
<dbReference type="InterPro" id="IPR039477">
    <property type="entry name" value="ILEI/PANDER_dom"/>
</dbReference>
<dbReference type="RefSeq" id="XP_030061849.1">
    <property type="nucleotide sequence ID" value="XM_030205989.1"/>
</dbReference>
<dbReference type="AlphaFoldDB" id="A0A6P7YG56"/>
<dbReference type="InParanoid" id="A0A6P7YG56"/>
<dbReference type="CTD" id="131177"/>
<keyword evidence="8" id="KW-0472">Membrane</keyword>
<comment type="subcellular location">
    <subcellularLocation>
        <location evidence="1">Secreted</location>
    </subcellularLocation>
</comment>
<keyword evidence="10" id="KW-1185">Reference proteome</keyword>
<evidence type="ECO:0000256" key="7">
    <source>
        <dbReference type="PROSITE-ProRule" id="PRU01375"/>
    </source>
</evidence>
<accession>A0A6P7YG56</accession>
<keyword evidence="8" id="KW-0812">Transmembrane</keyword>
<dbReference type="PANTHER" id="PTHR14592">
    <property type="entry name" value="UNCHARACTERIZED FAM3"/>
    <property type="match status" value="1"/>
</dbReference>
<gene>
    <name evidence="11" type="primary">FAM3D</name>
</gene>
<evidence type="ECO:0000256" key="5">
    <source>
        <dbReference type="ARBA" id="ARBA00022734"/>
    </source>
</evidence>
<evidence type="ECO:0000256" key="2">
    <source>
        <dbReference type="ARBA" id="ARBA00010905"/>
    </source>
</evidence>
<dbReference type="InterPro" id="IPR039220">
    <property type="entry name" value="FAM3"/>
</dbReference>
<dbReference type="GeneID" id="115471983"/>
<evidence type="ECO:0000256" key="4">
    <source>
        <dbReference type="ARBA" id="ARBA00022729"/>
    </source>
</evidence>
<reference evidence="11" key="1">
    <citation type="submission" date="2025-08" db="UniProtKB">
        <authorList>
            <consortium name="RefSeq"/>
        </authorList>
    </citation>
    <scope>IDENTIFICATION</scope>
</reference>
<dbReference type="Pfam" id="PF15711">
    <property type="entry name" value="ILEI"/>
    <property type="match status" value="1"/>
</dbReference>
<evidence type="ECO:0000256" key="3">
    <source>
        <dbReference type="ARBA" id="ARBA00022525"/>
    </source>
</evidence>
<keyword evidence="5 7" id="KW-0430">Lectin</keyword>
<name>A0A6P7YG56_9AMPH</name>
<dbReference type="OrthoDB" id="440755at2759"/>
<evidence type="ECO:0000256" key="1">
    <source>
        <dbReference type="ARBA" id="ARBA00004613"/>
    </source>
</evidence>
<keyword evidence="8" id="KW-1133">Transmembrane helix</keyword>
<evidence type="ECO:0000313" key="11">
    <source>
        <dbReference type="RefSeq" id="XP_030061849.1"/>
    </source>
</evidence>
<dbReference type="GO" id="GO:0030246">
    <property type="term" value="F:carbohydrate binding"/>
    <property type="evidence" value="ECO:0007669"/>
    <property type="project" value="UniProtKB-UniRule"/>
</dbReference>
<keyword evidence="6" id="KW-1015">Disulfide bond</keyword>
<dbReference type="Proteomes" id="UP000515156">
    <property type="component" value="Chromosome 6"/>
</dbReference>
<evidence type="ECO:0000256" key="6">
    <source>
        <dbReference type="ARBA" id="ARBA00023157"/>
    </source>
</evidence>
<organism evidence="10 11">
    <name type="scientific">Microcaecilia unicolor</name>
    <dbReference type="NCBI Taxonomy" id="1415580"/>
    <lineage>
        <taxon>Eukaryota</taxon>
        <taxon>Metazoa</taxon>
        <taxon>Chordata</taxon>
        <taxon>Craniata</taxon>
        <taxon>Vertebrata</taxon>
        <taxon>Euteleostomi</taxon>
        <taxon>Amphibia</taxon>
        <taxon>Gymnophiona</taxon>
        <taxon>Siphonopidae</taxon>
        <taxon>Microcaecilia</taxon>
    </lineage>
</organism>
<proteinExistence type="inferred from homology"/>
<keyword evidence="4" id="KW-0732">Signal</keyword>
<protein>
    <submittedName>
        <fullName evidence="11">Protein FAM3D isoform X1</fullName>
    </submittedName>
</protein>
<evidence type="ECO:0000259" key="9">
    <source>
        <dbReference type="Pfam" id="PF15711"/>
    </source>
</evidence>
<feature type="domain" description="ILEI/PANDER" evidence="9">
    <location>
        <begin position="100"/>
        <end position="187"/>
    </location>
</feature>